<dbReference type="InterPro" id="IPR050845">
    <property type="entry name" value="Cu-binding_ET"/>
</dbReference>
<protein>
    <submittedName>
        <fullName evidence="4">Uncharacterized copper-binding protein, cupredoxin-like subfamily</fullName>
    </submittedName>
</protein>
<keyword evidence="5" id="KW-1185">Reference proteome</keyword>
<accession>A0A6S6XNK0</accession>
<dbReference type="Pfam" id="PF13473">
    <property type="entry name" value="Cupredoxin_1"/>
    <property type="match status" value="1"/>
</dbReference>
<dbReference type="PROSITE" id="PS00079">
    <property type="entry name" value="MULTICOPPER_OXIDASE1"/>
    <property type="match status" value="1"/>
</dbReference>
<dbReference type="EMBL" id="LR778301">
    <property type="protein sequence ID" value="CAB1367406.1"/>
    <property type="molecule type" value="Genomic_DNA"/>
</dbReference>
<dbReference type="RefSeq" id="WP_145770112.1">
    <property type="nucleotide sequence ID" value="NZ_LR778301.1"/>
</dbReference>
<dbReference type="InterPro" id="IPR033138">
    <property type="entry name" value="Cu_oxidase_CS"/>
</dbReference>
<sequence>MRTLAAVLVLMLTPVVALAQATPVPNAAELVKAADWKAMETITVVMGEHHYTPQDLTLKAGKPYKIELKNEGDKDHYYTAPEFFQNVAWRKVMVNKQAEIKAPYFSAVEILKKGQLDLYLIPVNKGSYVVYCTIDDHRQQGMEGRITIE</sequence>
<dbReference type="GO" id="GO:0046872">
    <property type="term" value="F:metal ion binding"/>
    <property type="evidence" value="ECO:0007669"/>
    <property type="project" value="UniProtKB-KW"/>
</dbReference>
<proteinExistence type="predicted"/>
<name>A0A6S6XNK0_9PROT</name>
<dbReference type="KEGG" id="doe:DENOEST_0234"/>
<dbReference type="InterPro" id="IPR008972">
    <property type="entry name" value="Cupredoxin"/>
</dbReference>
<dbReference type="PANTHER" id="PTHR38439">
    <property type="entry name" value="AURACYANIN-B"/>
    <property type="match status" value="1"/>
</dbReference>
<dbReference type="PANTHER" id="PTHR38439:SF3">
    <property type="entry name" value="COPPER-RESISTANT CUPROPROTEIN COPI"/>
    <property type="match status" value="1"/>
</dbReference>
<dbReference type="Gene3D" id="2.60.40.420">
    <property type="entry name" value="Cupredoxins - blue copper proteins"/>
    <property type="match status" value="1"/>
</dbReference>
<evidence type="ECO:0000256" key="2">
    <source>
        <dbReference type="ARBA" id="ARBA00023008"/>
    </source>
</evidence>
<dbReference type="AlphaFoldDB" id="A0A6S6XNK0"/>
<dbReference type="SUPFAM" id="SSF49503">
    <property type="entry name" value="Cupredoxins"/>
    <property type="match status" value="1"/>
</dbReference>
<keyword evidence="2" id="KW-0186">Copper</keyword>
<keyword evidence="1" id="KW-0479">Metal-binding</keyword>
<dbReference type="OrthoDB" id="9180908at2"/>
<feature type="domain" description="EfeO-type cupredoxin-like" evidence="3">
    <location>
        <begin position="32"/>
        <end position="141"/>
    </location>
</feature>
<evidence type="ECO:0000313" key="5">
    <source>
        <dbReference type="Proteomes" id="UP000515733"/>
    </source>
</evidence>
<dbReference type="Proteomes" id="UP000515733">
    <property type="component" value="Chromosome"/>
</dbReference>
<evidence type="ECO:0000259" key="3">
    <source>
        <dbReference type="Pfam" id="PF13473"/>
    </source>
</evidence>
<reference evidence="4 5" key="1">
    <citation type="submission" date="2020-03" db="EMBL/GenBank/DDBJ databases">
        <authorList>
            <consortium name="Genoscope - CEA"/>
            <person name="William W."/>
        </authorList>
    </citation>
    <scope>NUCLEOTIDE SEQUENCE [LARGE SCALE GENOMIC DNA]</scope>
    <source>
        <strain evidence="5">DSM 16959</strain>
    </source>
</reference>
<organism evidence="4 5">
    <name type="scientific">Denitratisoma oestradiolicum</name>
    <dbReference type="NCBI Taxonomy" id="311182"/>
    <lineage>
        <taxon>Bacteria</taxon>
        <taxon>Pseudomonadati</taxon>
        <taxon>Pseudomonadota</taxon>
        <taxon>Betaproteobacteria</taxon>
        <taxon>Nitrosomonadales</taxon>
        <taxon>Sterolibacteriaceae</taxon>
        <taxon>Denitratisoma</taxon>
    </lineage>
</organism>
<gene>
    <name evidence="4" type="ORF">DENOEST_0234</name>
</gene>
<evidence type="ECO:0000313" key="4">
    <source>
        <dbReference type="EMBL" id="CAB1367406.1"/>
    </source>
</evidence>
<evidence type="ECO:0000256" key="1">
    <source>
        <dbReference type="ARBA" id="ARBA00022723"/>
    </source>
</evidence>
<dbReference type="InterPro" id="IPR028096">
    <property type="entry name" value="EfeO_Cupredoxin"/>
</dbReference>